<dbReference type="GO" id="GO:0005615">
    <property type="term" value="C:extracellular space"/>
    <property type="evidence" value="ECO:0007669"/>
    <property type="project" value="TreeGrafter"/>
</dbReference>
<feature type="compositionally biased region" description="Low complexity" evidence="1">
    <location>
        <begin position="125"/>
        <end position="134"/>
    </location>
</feature>
<evidence type="ECO:0000313" key="4">
    <source>
        <dbReference type="Proteomes" id="UP000466442"/>
    </source>
</evidence>
<dbReference type="InterPro" id="IPR000618">
    <property type="entry name" value="Insect_cuticle"/>
</dbReference>
<organism evidence="3 4">
    <name type="scientific">Apolygus lucorum</name>
    <name type="common">Small green plant bug</name>
    <name type="synonym">Lygocoris lucorum</name>
    <dbReference type="NCBI Taxonomy" id="248454"/>
    <lineage>
        <taxon>Eukaryota</taxon>
        <taxon>Metazoa</taxon>
        <taxon>Ecdysozoa</taxon>
        <taxon>Arthropoda</taxon>
        <taxon>Hexapoda</taxon>
        <taxon>Insecta</taxon>
        <taxon>Pterygota</taxon>
        <taxon>Neoptera</taxon>
        <taxon>Paraneoptera</taxon>
        <taxon>Hemiptera</taxon>
        <taxon>Heteroptera</taxon>
        <taxon>Panheteroptera</taxon>
        <taxon>Cimicomorpha</taxon>
        <taxon>Miridae</taxon>
        <taxon>Mirini</taxon>
        <taxon>Apolygus</taxon>
    </lineage>
</organism>
<dbReference type="InterPro" id="IPR051217">
    <property type="entry name" value="Insect_Cuticle_Struc_Prot"/>
</dbReference>
<dbReference type="AlphaFoldDB" id="A0A6A4JGH2"/>
<keyword evidence="2" id="KW-0732">Signal</keyword>
<evidence type="ECO:0000256" key="1">
    <source>
        <dbReference type="SAM" id="MobiDB-lite"/>
    </source>
</evidence>
<protein>
    <recommendedName>
        <fullName evidence="5">Cuticle protein</fullName>
    </recommendedName>
</protein>
<feature type="signal peptide" evidence="2">
    <location>
        <begin position="1"/>
        <end position="18"/>
    </location>
</feature>
<feature type="chain" id="PRO_5043915895" description="Cuticle protein" evidence="2">
    <location>
        <begin position="19"/>
        <end position="298"/>
    </location>
</feature>
<accession>A0A6A4JGH2</accession>
<dbReference type="PROSITE" id="PS51155">
    <property type="entry name" value="CHIT_BIND_RR_2"/>
    <property type="match status" value="1"/>
</dbReference>
<dbReference type="PANTHER" id="PTHR12236:SF18">
    <property type="entry name" value="CUTICULAR PROTEIN 66D"/>
    <property type="match status" value="1"/>
</dbReference>
<dbReference type="PROSITE" id="PS00233">
    <property type="entry name" value="CHIT_BIND_RR_1"/>
    <property type="match status" value="1"/>
</dbReference>
<sequence length="298" mass="34084">MLKVAGVVCVALLSYSAAYPVTQEELAQYVARQQTSGLGAEQQPRRQAYVLPQAKSVYQAQPTAQVYQIQPKTQQVVYQQQQAAPKQYYQPQAQPEPQQYYQPQPQVQQQYYQSQPQPTKKLIRPLPGQQLQQQEPEDFDPNPQYQFGFDIKDDEFTNYQQRKEQREGDKISGSYSVVDADGYIRTVKYTADPLEGFKADVVREPTDIKIKFPVPAQQPQQQPEYAGIAAAARKQQTQQYLQAASKPQQILRPEHTQVYSQSPQLRQIAAYTGAQQVAVQRPSAYSQQPQVYQSYQEQ</sequence>
<dbReference type="GO" id="GO:0042302">
    <property type="term" value="F:structural constituent of cuticle"/>
    <property type="evidence" value="ECO:0007669"/>
    <property type="project" value="UniProtKB-UniRule"/>
</dbReference>
<dbReference type="PRINTS" id="PR00947">
    <property type="entry name" value="CUTICLE"/>
</dbReference>
<proteinExistence type="predicted"/>
<gene>
    <name evidence="3" type="ORF">GE061_019130</name>
</gene>
<evidence type="ECO:0000313" key="3">
    <source>
        <dbReference type="EMBL" id="KAF6204963.1"/>
    </source>
</evidence>
<dbReference type="GO" id="GO:0031012">
    <property type="term" value="C:extracellular matrix"/>
    <property type="evidence" value="ECO:0007669"/>
    <property type="project" value="TreeGrafter"/>
</dbReference>
<comment type="caution">
    <text evidence="3">The sequence shown here is derived from an EMBL/GenBank/DDBJ whole genome shotgun (WGS) entry which is preliminary data.</text>
</comment>
<evidence type="ECO:0008006" key="5">
    <source>
        <dbReference type="Google" id="ProtNLM"/>
    </source>
</evidence>
<evidence type="ECO:0000256" key="2">
    <source>
        <dbReference type="SAM" id="SignalP"/>
    </source>
</evidence>
<dbReference type="EMBL" id="WIXP02000009">
    <property type="protein sequence ID" value="KAF6204963.1"/>
    <property type="molecule type" value="Genomic_DNA"/>
</dbReference>
<dbReference type="OrthoDB" id="8194276at2759"/>
<name>A0A6A4JGH2_APOLU</name>
<dbReference type="Proteomes" id="UP000466442">
    <property type="component" value="Linkage Group LG9"/>
</dbReference>
<feature type="compositionally biased region" description="Low complexity" evidence="1">
    <location>
        <begin position="88"/>
        <end position="118"/>
    </location>
</feature>
<keyword evidence="4" id="KW-1185">Reference proteome</keyword>
<dbReference type="InterPro" id="IPR031311">
    <property type="entry name" value="CHIT_BIND_RR_consensus"/>
</dbReference>
<dbReference type="PANTHER" id="PTHR12236">
    <property type="entry name" value="STRUCTURAL CONTITUENT OF CUTICLE"/>
    <property type="match status" value="1"/>
</dbReference>
<reference evidence="3" key="1">
    <citation type="journal article" date="2021" name="Mol. Ecol. Resour.">
        <title>Apolygus lucorum genome provides insights into omnivorousness and mesophyll feeding.</title>
        <authorList>
            <person name="Liu Y."/>
            <person name="Liu H."/>
            <person name="Wang H."/>
            <person name="Huang T."/>
            <person name="Liu B."/>
            <person name="Yang B."/>
            <person name="Yin L."/>
            <person name="Li B."/>
            <person name="Zhang Y."/>
            <person name="Zhang S."/>
            <person name="Jiang F."/>
            <person name="Zhang X."/>
            <person name="Ren Y."/>
            <person name="Wang B."/>
            <person name="Wang S."/>
            <person name="Lu Y."/>
            <person name="Wu K."/>
            <person name="Fan W."/>
            <person name="Wang G."/>
        </authorList>
    </citation>
    <scope>NUCLEOTIDE SEQUENCE</scope>
    <source>
        <strain evidence="3">12Hb</strain>
    </source>
</reference>
<feature type="region of interest" description="Disordered" evidence="1">
    <location>
        <begin position="88"/>
        <end position="149"/>
    </location>
</feature>
<dbReference type="Pfam" id="PF00379">
    <property type="entry name" value="Chitin_bind_4"/>
    <property type="match status" value="1"/>
</dbReference>